<dbReference type="Pfam" id="PF08448">
    <property type="entry name" value="PAS_4"/>
    <property type="match status" value="1"/>
</dbReference>
<evidence type="ECO:0000313" key="2">
    <source>
        <dbReference type="EMBL" id="SDE06148.1"/>
    </source>
</evidence>
<keyword evidence="3" id="KW-1185">Reference proteome</keyword>
<protein>
    <submittedName>
        <fullName evidence="2">PAS fold-containing protein</fullName>
    </submittedName>
</protein>
<evidence type="ECO:0000313" key="3">
    <source>
        <dbReference type="Proteomes" id="UP000199412"/>
    </source>
</evidence>
<accession>A0A1G6ZU01</accession>
<name>A0A1G6ZU01_9PROT</name>
<evidence type="ECO:0000259" key="1">
    <source>
        <dbReference type="Pfam" id="PF08448"/>
    </source>
</evidence>
<reference evidence="2 3" key="1">
    <citation type="submission" date="2016-10" db="EMBL/GenBank/DDBJ databases">
        <authorList>
            <person name="de Groot N.N."/>
        </authorList>
    </citation>
    <scope>NUCLEOTIDE SEQUENCE [LARGE SCALE GENOMIC DNA]</scope>
    <source>
        <strain evidence="2 3">ATCC 700224</strain>
    </source>
</reference>
<organism evidence="2 3">
    <name type="scientific">Rhodospira trueperi</name>
    <dbReference type="NCBI Taxonomy" id="69960"/>
    <lineage>
        <taxon>Bacteria</taxon>
        <taxon>Pseudomonadati</taxon>
        <taxon>Pseudomonadota</taxon>
        <taxon>Alphaproteobacteria</taxon>
        <taxon>Rhodospirillales</taxon>
        <taxon>Rhodospirillaceae</taxon>
        <taxon>Rhodospira</taxon>
    </lineage>
</organism>
<dbReference type="InterPro" id="IPR013656">
    <property type="entry name" value="PAS_4"/>
</dbReference>
<dbReference type="RefSeq" id="WP_092784012.1">
    <property type="nucleotide sequence ID" value="NZ_FNAP01000003.1"/>
</dbReference>
<dbReference type="Proteomes" id="UP000199412">
    <property type="component" value="Unassembled WGS sequence"/>
</dbReference>
<feature type="domain" description="PAS fold-4" evidence="1">
    <location>
        <begin position="86"/>
        <end position="148"/>
    </location>
</feature>
<proteinExistence type="predicted"/>
<sequence>MSRLVLVLRHPQLKSLYDYWLGLCGDETPPMADDVDPADLRPWMGHLVVIAVEPDPAGSMASYTYSFYSKFFAGRFGDDKAGQSVDMLPDGARDIIRAEYDRVVSEHIPVSRVYTADFDGLTQTWERLVLPLFNIDGAVDKLLVAAYELPR</sequence>
<dbReference type="OrthoDB" id="8449511at2"/>
<dbReference type="STRING" id="69960.SAMN05421720_10340"/>
<gene>
    <name evidence="2" type="ORF">SAMN05421720_10340</name>
</gene>
<dbReference type="EMBL" id="FNAP01000003">
    <property type="protein sequence ID" value="SDE06148.1"/>
    <property type="molecule type" value="Genomic_DNA"/>
</dbReference>
<dbReference type="AlphaFoldDB" id="A0A1G6ZU01"/>